<comment type="similarity">
    <text evidence="6">Belongs to the MoaD family. MOCS2A subfamily.</text>
</comment>
<reference evidence="7 8" key="1">
    <citation type="submission" date="2015-07" db="EMBL/GenBank/DDBJ databases">
        <title>The genome of Habropoda laboriosa.</title>
        <authorList>
            <person name="Pan H."/>
            <person name="Kapheim K."/>
        </authorList>
    </citation>
    <scope>NUCLEOTIDE SEQUENCE [LARGE SCALE GENOMIC DNA]</scope>
    <source>
        <strain evidence="7">0110345459</strain>
    </source>
</reference>
<evidence type="ECO:0000256" key="2">
    <source>
        <dbReference type="ARBA" id="ARBA00022490"/>
    </source>
</evidence>
<comment type="subunit">
    <text evidence="6">Heterotetramer; composed of 2 small (MOCS2A) and 2 large (MOCS2B) subunits.</text>
</comment>
<dbReference type="GO" id="GO:1990140">
    <property type="term" value="C:molybdopterin synthase complex"/>
    <property type="evidence" value="ECO:0007669"/>
    <property type="project" value="UniProtKB-UniRule"/>
</dbReference>
<organism evidence="7 8">
    <name type="scientific">Habropoda laboriosa</name>
    <dbReference type="NCBI Taxonomy" id="597456"/>
    <lineage>
        <taxon>Eukaryota</taxon>
        <taxon>Metazoa</taxon>
        <taxon>Ecdysozoa</taxon>
        <taxon>Arthropoda</taxon>
        <taxon>Hexapoda</taxon>
        <taxon>Insecta</taxon>
        <taxon>Pterygota</taxon>
        <taxon>Neoptera</taxon>
        <taxon>Endopterygota</taxon>
        <taxon>Hymenoptera</taxon>
        <taxon>Apocrita</taxon>
        <taxon>Aculeata</taxon>
        <taxon>Apoidea</taxon>
        <taxon>Anthophila</taxon>
        <taxon>Apidae</taxon>
        <taxon>Habropoda</taxon>
    </lineage>
</organism>
<dbReference type="SUPFAM" id="SSF54285">
    <property type="entry name" value="MoaD/ThiS"/>
    <property type="match status" value="1"/>
</dbReference>
<dbReference type="HAMAP" id="MF_03051">
    <property type="entry name" value="MOCS2A"/>
    <property type="match status" value="1"/>
</dbReference>
<dbReference type="GO" id="GO:0030366">
    <property type="term" value="F:molybdopterin synthase activity"/>
    <property type="evidence" value="ECO:0007669"/>
    <property type="project" value="UniProtKB-UniRule"/>
</dbReference>
<dbReference type="InterPro" id="IPR044672">
    <property type="entry name" value="MOCS2A"/>
</dbReference>
<dbReference type="STRING" id="597456.A0A0L7QTU1"/>
<evidence type="ECO:0000256" key="5">
    <source>
        <dbReference type="ARBA" id="ARBA00023150"/>
    </source>
</evidence>
<comment type="function">
    <text evidence="6">Acts as a sulfur carrier required for molybdopterin biosynthesis. Component of the molybdopterin synthase complex that catalyzes the conversion of precursor Z into molybdopterin by mediating the incorporation of 2 sulfur atoms into precursor Z to generate a dithiolene group. In the complex, serves as sulfur donor by being thiocarboxylated (-COSH) at its C-terminus by MOCS3. After interaction with MOCS2B, the sulfur is then transferred to precursor Z to form molybdopterin.</text>
</comment>
<keyword evidence="5 6" id="KW-0501">Molybdenum cofactor biosynthesis</keyword>
<keyword evidence="4 6" id="KW-0547">Nucleotide-binding</keyword>
<gene>
    <name evidence="6" type="primary">Mocs2</name>
    <name evidence="7" type="ORF">WH47_05863</name>
</gene>
<evidence type="ECO:0000313" key="7">
    <source>
        <dbReference type="EMBL" id="KOC61974.1"/>
    </source>
</evidence>
<dbReference type="InterPro" id="IPR003749">
    <property type="entry name" value="ThiS/MoaD-like"/>
</dbReference>
<dbReference type="GO" id="GO:1990133">
    <property type="term" value="C:molybdopterin adenylyltransferase complex"/>
    <property type="evidence" value="ECO:0007669"/>
    <property type="project" value="TreeGrafter"/>
</dbReference>
<dbReference type="InterPro" id="IPR028887">
    <property type="entry name" value="MOCS2A_euk"/>
</dbReference>
<dbReference type="NCBIfam" id="TIGR01682">
    <property type="entry name" value="moaD"/>
    <property type="match status" value="1"/>
</dbReference>
<comment type="pathway">
    <text evidence="1 6">Cofactor biosynthesis; molybdopterin biosynthesis.</text>
</comment>
<dbReference type="PANTHER" id="PTHR33359">
    <property type="entry name" value="MOLYBDOPTERIN SYNTHASE SULFUR CARRIER SUBUNIT"/>
    <property type="match status" value="1"/>
</dbReference>
<name>A0A0L7QTU1_9HYME</name>
<dbReference type="AlphaFoldDB" id="A0A0L7QTU1"/>
<dbReference type="UniPathway" id="UPA00344"/>
<evidence type="ECO:0000256" key="3">
    <source>
        <dbReference type="ARBA" id="ARBA00022553"/>
    </source>
</evidence>
<evidence type="ECO:0000256" key="4">
    <source>
        <dbReference type="ARBA" id="ARBA00022741"/>
    </source>
</evidence>
<evidence type="ECO:0000256" key="1">
    <source>
        <dbReference type="ARBA" id="ARBA00005046"/>
    </source>
</evidence>
<dbReference type="InterPro" id="IPR016155">
    <property type="entry name" value="Mopterin_synth/thiamin_S_b"/>
</dbReference>
<dbReference type="FunFam" id="3.10.20.30:FF:000010">
    <property type="entry name" value="Molybdopterin synthase sulfur carrier subunit"/>
    <property type="match status" value="1"/>
</dbReference>
<keyword evidence="8" id="KW-1185">Reference proteome</keyword>
<evidence type="ECO:0000313" key="8">
    <source>
        <dbReference type="Proteomes" id="UP000053825"/>
    </source>
</evidence>
<dbReference type="Pfam" id="PF02597">
    <property type="entry name" value="ThiS"/>
    <property type="match status" value="1"/>
</dbReference>
<comment type="miscellaneous">
    <text evidence="6">This protein is produced by a bicistronic gene which also produces the large subunit (MOCS2B).</text>
</comment>
<dbReference type="PANTHER" id="PTHR33359:SF1">
    <property type="entry name" value="MOLYBDOPTERIN SYNTHASE SULFUR CARRIER SUBUNIT"/>
    <property type="match status" value="1"/>
</dbReference>
<dbReference type="InterPro" id="IPR012675">
    <property type="entry name" value="Beta-grasp_dom_sf"/>
</dbReference>
<feature type="modified residue" description="1-thioglycine; alternate" evidence="6">
    <location>
        <position position="89"/>
    </location>
</feature>
<comment type="PTM">
    <text evidence="6">C-terminal thiocarboxylation occurs in 2 steps, it is first acyl-adenylated (-COAMP) via the hesA/moeB/thiF part of MOCS3, then thiocarboxylated (-COSH) via the rhodanese domain of MOCS3.</text>
</comment>
<comment type="subcellular location">
    <subcellularLocation>
        <location evidence="6">Cytoplasm</location>
    </subcellularLocation>
</comment>
<evidence type="ECO:0000256" key="6">
    <source>
        <dbReference type="HAMAP-Rule" id="MF_03051"/>
    </source>
</evidence>
<dbReference type="GO" id="GO:0006777">
    <property type="term" value="P:Mo-molybdopterin cofactor biosynthetic process"/>
    <property type="evidence" value="ECO:0007669"/>
    <property type="project" value="UniProtKB-UniRule"/>
</dbReference>
<sequence>MDDSTVETQVKILFFAKARELTGKKECYITVPKKLSYNNLRDRVISQYKLEDIRDTLILAVNEEFVSSNATLVLSEKDEIAVIPPLSGGLFYL</sequence>
<dbReference type="Proteomes" id="UP000053825">
    <property type="component" value="Unassembled WGS sequence"/>
</dbReference>
<dbReference type="GO" id="GO:0000166">
    <property type="term" value="F:nucleotide binding"/>
    <property type="evidence" value="ECO:0007669"/>
    <property type="project" value="UniProtKB-KW"/>
</dbReference>
<dbReference type="EMBL" id="KQ414741">
    <property type="protein sequence ID" value="KOC61974.1"/>
    <property type="molecule type" value="Genomic_DNA"/>
</dbReference>
<keyword evidence="3 6" id="KW-0597">Phosphoprotein</keyword>
<dbReference type="CDD" id="cd00754">
    <property type="entry name" value="Ubl_MoaD"/>
    <property type="match status" value="1"/>
</dbReference>
<protein>
    <recommendedName>
        <fullName evidence="6">Molybdopterin synthase sulfur carrier subunit</fullName>
    </recommendedName>
    <alternativeName>
        <fullName evidence="6">Molybdenum cofactor synthesis protein 2 small subunit</fullName>
    </alternativeName>
    <alternativeName>
        <fullName evidence="6">Molybdenum cofactor synthesis protein 2A</fullName>
        <shortName evidence="6">MOCS2A</shortName>
    </alternativeName>
    <alternativeName>
        <fullName evidence="6">Sulfur carrier protein MOCS2A</fullName>
    </alternativeName>
</protein>
<keyword evidence="2 6" id="KW-0963">Cytoplasm</keyword>
<dbReference type="Gene3D" id="3.10.20.30">
    <property type="match status" value="1"/>
</dbReference>
<accession>A0A0L7QTU1</accession>
<proteinExistence type="inferred from homology"/>
<feature type="modified residue" description="Glycyl adenylate; alternate" evidence="6">
    <location>
        <position position="89"/>
    </location>
</feature>